<reference evidence="2" key="1">
    <citation type="submission" date="2017-06" db="EMBL/GenBank/DDBJ databases">
        <authorList>
            <person name="Varghese N."/>
            <person name="Submissions S."/>
        </authorList>
    </citation>
    <scope>NUCLEOTIDE SEQUENCE [LARGE SCALE GENOMIC DNA]</scope>
    <source>
        <strain evidence="2">DSM 46839</strain>
    </source>
</reference>
<evidence type="ECO:0000313" key="1">
    <source>
        <dbReference type="EMBL" id="SNS14328.1"/>
    </source>
</evidence>
<gene>
    <name evidence="1" type="ORF">SAMN06893096_102207</name>
</gene>
<dbReference type="RefSeq" id="WP_089304417.1">
    <property type="nucleotide sequence ID" value="NZ_FZOO01000002.1"/>
</dbReference>
<keyword evidence="2" id="KW-1185">Reference proteome</keyword>
<protein>
    <submittedName>
        <fullName evidence="1">Uncharacterized protein</fullName>
    </submittedName>
</protein>
<dbReference type="EMBL" id="FZOO01000002">
    <property type="protein sequence ID" value="SNS14328.1"/>
    <property type="molecule type" value="Genomic_DNA"/>
</dbReference>
<sequence length="89" mass="9309">MNIRVHVEQLVLDSRWRGIDRRLLARAVEEELTRLLLHRGVGPGLVAAGGAAELRGADVRSPDEQPSILGAQIATALHAGLSAPGGGTA</sequence>
<organism evidence="1 2">
    <name type="scientific">Geodermatophilus pulveris</name>
    <dbReference type="NCBI Taxonomy" id="1564159"/>
    <lineage>
        <taxon>Bacteria</taxon>
        <taxon>Bacillati</taxon>
        <taxon>Actinomycetota</taxon>
        <taxon>Actinomycetes</taxon>
        <taxon>Geodermatophilales</taxon>
        <taxon>Geodermatophilaceae</taxon>
        <taxon>Geodermatophilus</taxon>
    </lineage>
</organism>
<proteinExistence type="predicted"/>
<dbReference type="OrthoDB" id="5197894at2"/>
<evidence type="ECO:0000313" key="2">
    <source>
        <dbReference type="Proteomes" id="UP000198373"/>
    </source>
</evidence>
<accession>A0A239C3T1</accession>
<dbReference type="AlphaFoldDB" id="A0A239C3T1"/>
<name>A0A239C3T1_9ACTN</name>
<dbReference type="Proteomes" id="UP000198373">
    <property type="component" value="Unassembled WGS sequence"/>
</dbReference>